<feature type="domain" description="NADH:quinone oxidoreductase/Mrp antiporter transmembrane" evidence="9">
    <location>
        <begin position="159"/>
        <end position="446"/>
    </location>
</feature>
<keyword evidence="5 8" id="KW-1133">Transmembrane helix</keyword>
<feature type="transmembrane region" description="Helical" evidence="8">
    <location>
        <begin position="142"/>
        <end position="159"/>
    </location>
</feature>
<evidence type="ECO:0000256" key="4">
    <source>
        <dbReference type="ARBA" id="ARBA00022692"/>
    </source>
</evidence>
<feature type="transmembrane region" description="Helical" evidence="8">
    <location>
        <begin position="588"/>
        <end position="607"/>
    </location>
</feature>
<feature type="transmembrane region" description="Helical" evidence="8">
    <location>
        <begin position="58"/>
        <end position="77"/>
    </location>
</feature>
<dbReference type="InterPro" id="IPR046806">
    <property type="entry name" value="MrpA_C/MbhE"/>
</dbReference>
<evidence type="ECO:0000256" key="7">
    <source>
        <dbReference type="RuleBase" id="RU000320"/>
    </source>
</evidence>
<evidence type="ECO:0000313" key="12">
    <source>
        <dbReference type="EMBL" id="MDQ2586866.1"/>
    </source>
</evidence>
<dbReference type="Pfam" id="PF00361">
    <property type="entry name" value="Proton_antipo_M"/>
    <property type="match status" value="1"/>
</dbReference>
<evidence type="ECO:0000259" key="9">
    <source>
        <dbReference type="Pfam" id="PF00361"/>
    </source>
</evidence>
<accession>A0ABU0X4C2</accession>
<feature type="transmembrane region" description="Helical" evidence="8">
    <location>
        <begin position="771"/>
        <end position="789"/>
    </location>
</feature>
<feature type="transmembrane region" description="Helical" evidence="8">
    <location>
        <begin position="439"/>
        <end position="459"/>
    </location>
</feature>
<keyword evidence="2" id="KW-0813">Transport</keyword>
<dbReference type="Pfam" id="PF13244">
    <property type="entry name" value="MbhD"/>
    <property type="match status" value="1"/>
</dbReference>
<feature type="transmembrane region" description="Helical" evidence="8">
    <location>
        <begin position="397"/>
        <end position="419"/>
    </location>
</feature>
<feature type="transmembrane region" description="Helical" evidence="8">
    <location>
        <begin position="613"/>
        <end position="640"/>
    </location>
</feature>
<feature type="transmembrane region" description="Helical" evidence="8">
    <location>
        <begin position="471"/>
        <end position="491"/>
    </location>
</feature>
<dbReference type="PRINTS" id="PR01434">
    <property type="entry name" value="NADHDHGNASE5"/>
</dbReference>
<keyword evidence="13" id="KW-1185">Reference proteome</keyword>
<feature type="domain" description="MrpA C-terminal/MbhE" evidence="11">
    <location>
        <begin position="711"/>
        <end position="793"/>
    </location>
</feature>
<proteinExistence type="predicted"/>
<feature type="transmembrane region" description="Helical" evidence="8">
    <location>
        <begin position="97"/>
        <end position="121"/>
    </location>
</feature>
<evidence type="ECO:0000256" key="1">
    <source>
        <dbReference type="ARBA" id="ARBA00004651"/>
    </source>
</evidence>
<feature type="transmembrane region" description="Helical" evidence="8">
    <location>
        <begin position="716"/>
        <end position="734"/>
    </location>
</feature>
<keyword evidence="4 7" id="KW-0812">Transmembrane</keyword>
<gene>
    <name evidence="12" type="ORF">CKY47_23320</name>
</gene>
<comment type="caution">
    <text evidence="12">The sequence shown here is derived from an EMBL/GenBank/DDBJ whole genome shotgun (WGS) entry which is preliminary data.</text>
</comment>
<dbReference type="InterPro" id="IPR001750">
    <property type="entry name" value="ND/Mrp_TM"/>
</dbReference>
<comment type="subcellular location">
    <subcellularLocation>
        <location evidence="1">Cell membrane</location>
        <topology evidence="1">Multi-pass membrane protein</topology>
    </subcellularLocation>
    <subcellularLocation>
        <location evidence="7">Membrane</location>
        <topology evidence="7">Multi-pass membrane protein</topology>
    </subcellularLocation>
</comment>
<evidence type="ECO:0000259" key="11">
    <source>
        <dbReference type="Pfam" id="PF20501"/>
    </source>
</evidence>
<dbReference type="InterPro" id="IPR050616">
    <property type="entry name" value="CPA3_Na-H_Antiporter_A"/>
</dbReference>
<dbReference type="PANTHER" id="PTHR43373:SF1">
    <property type="entry name" value="NA(+)_H(+) ANTIPORTER SUBUNIT A"/>
    <property type="match status" value="1"/>
</dbReference>
<evidence type="ECO:0000256" key="6">
    <source>
        <dbReference type="ARBA" id="ARBA00023136"/>
    </source>
</evidence>
<feature type="transmembrane region" description="Helical" evidence="8">
    <location>
        <begin position="272"/>
        <end position="294"/>
    </location>
</feature>
<feature type="transmembrane region" description="Helical" evidence="8">
    <location>
        <begin position="673"/>
        <end position="692"/>
    </location>
</feature>
<feature type="transmembrane region" description="Helical" evidence="8">
    <location>
        <begin position="194"/>
        <end position="217"/>
    </location>
</feature>
<dbReference type="PANTHER" id="PTHR43373">
    <property type="entry name" value="NA(+)/H(+) ANTIPORTER SUBUNIT"/>
    <property type="match status" value="1"/>
</dbReference>
<organism evidence="12 13">
    <name type="scientific">Saccharothrix yanglingensis</name>
    <dbReference type="NCBI Taxonomy" id="659496"/>
    <lineage>
        <taxon>Bacteria</taxon>
        <taxon>Bacillati</taxon>
        <taxon>Actinomycetota</taxon>
        <taxon>Actinomycetes</taxon>
        <taxon>Pseudonocardiales</taxon>
        <taxon>Pseudonocardiaceae</taxon>
        <taxon>Saccharothrix</taxon>
    </lineage>
</organism>
<name>A0ABU0X4C2_9PSEU</name>
<feature type="transmembrane region" description="Helical" evidence="8">
    <location>
        <begin position="355"/>
        <end position="376"/>
    </location>
</feature>
<keyword evidence="3" id="KW-1003">Cell membrane</keyword>
<feature type="transmembrane region" description="Helical" evidence="8">
    <location>
        <begin position="165"/>
        <end position="182"/>
    </location>
</feature>
<dbReference type="Pfam" id="PF20501">
    <property type="entry name" value="MbhE"/>
    <property type="match status" value="1"/>
</dbReference>
<feature type="transmembrane region" description="Helical" evidence="8">
    <location>
        <begin position="300"/>
        <end position="321"/>
    </location>
</feature>
<evidence type="ECO:0000256" key="3">
    <source>
        <dbReference type="ARBA" id="ARBA00022475"/>
    </source>
</evidence>
<reference evidence="12 13" key="1">
    <citation type="submission" date="2017-06" db="EMBL/GenBank/DDBJ databases">
        <title>Cultured bacterium strain Saccharothrix yanglingensis Hhs.015.</title>
        <authorList>
            <person name="Xia Y."/>
        </authorList>
    </citation>
    <scope>NUCLEOTIDE SEQUENCE [LARGE SCALE GENOMIC DNA]</scope>
    <source>
        <strain evidence="12 13">Hhs.015</strain>
    </source>
</reference>
<evidence type="ECO:0000259" key="10">
    <source>
        <dbReference type="Pfam" id="PF13244"/>
    </source>
</evidence>
<feature type="transmembrane region" description="Helical" evidence="8">
    <location>
        <begin position="524"/>
        <end position="540"/>
    </location>
</feature>
<dbReference type="EMBL" id="NSDM01000010">
    <property type="protein sequence ID" value="MDQ2586866.1"/>
    <property type="molecule type" value="Genomic_DNA"/>
</dbReference>
<feature type="domain" description="MrpA C-terminal/MbhD" evidence="10">
    <location>
        <begin position="632"/>
        <end position="695"/>
    </location>
</feature>
<evidence type="ECO:0000256" key="2">
    <source>
        <dbReference type="ARBA" id="ARBA00022448"/>
    </source>
</evidence>
<evidence type="ECO:0000256" key="8">
    <source>
        <dbReference type="SAM" id="Phobius"/>
    </source>
</evidence>
<feature type="transmembrane region" description="Helical" evidence="8">
    <location>
        <begin position="237"/>
        <end position="260"/>
    </location>
</feature>
<evidence type="ECO:0000256" key="5">
    <source>
        <dbReference type="ARBA" id="ARBA00022989"/>
    </source>
</evidence>
<evidence type="ECO:0000313" key="13">
    <source>
        <dbReference type="Proteomes" id="UP001225605"/>
    </source>
</evidence>
<dbReference type="InterPro" id="IPR042106">
    <property type="entry name" value="Nuo/plastoQ_OxRdtase_6_NuoJ"/>
</dbReference>
<dbReference type="Gene3D" id="1.20.120.1200">
    <property type="entry name" value="NADH-ubiquinone/plastoquinone oxidoreductase chain 6, subunit NuoJ"/>
    <property type="match status" value="1"/>
</dbReference>
<protein>
    <submittedName>
        <fullName evidence="12">Oxidoreductase</fullName>
    </submittedName>
</protein>
<dbReference type="Proteomes" id="UP001225605">
    <property type="component" value="Unassembled WGS sequence"/>
</dbReference>
<sequence length="795" mass="81863">MTASACAARPRRGGLRTRSASRTFRAVDFRSEEWPVVVRGDVDTPDGGAGRPAPDWQGWVACVAAVGGFALCLLGRHAGGGAFSVPWAPSLDLRLSFALDGLAVLYGLLATGVGALVFAYGTRYLTLHLEHERRAAVERWRFWPWMALFAVAMVGLATAQDLVLVFVFFDLTAVCSYFLIGFDRSKRAARTAALMALLVTVVAAVAMLVGAVLLHAAHGTFSIPELLERADGSATTTLAGASLAVAALAKSAQVPLHFWLPRAMAAPTPVSAYLHSAAMVAAGVLVIGRVHPLLARSEAVLTGLLVVGASSVVVGGVLALRQDVLKQVLAYSTISQYGYVVVLYGVGGAEGNGAAAFYVLAHGVAKSALFMTAGAVTMATGEDRLSRLGGLGRRAPVLAVAAGAASATLAALPLTIGFFKDELLFTAALAHGPPTSVLAVVAATLTFAYVGRFWAGLFLGPPRGRVDGMSGLLVAPVVVLAAVAVFGGVVVEPFARLASDAAGVSAGGPVALSPAYHLDARPENLMAVAAWVLGGLLLALPRVADRVAPAVAAAGERWGPRRAYEAALHGLGRLSAALHDREVRDLRTSIAAVLVPAGVLIGLAFAATPTAGAYVVGAVVGADWLILPLLAVVVIATVLIARARSRVAVALALAVVGFALAAVYALVGAPDVALVAVVVETMLTLVFVAALARMPSEDPVRDPVVPVRPGRRRRDLPAGGVAGLAVLVSVWGFLSQPAADSVSAEHVRLTPDAHGGDVVTVIVADFRGLDTLVEITVLLVAVVGVATLMRRGRLW</sequence>
<feature type="transmembrane region" description="Helical" evidence="8">
    <location>
        <begin position="328"/>
        <end position="349"/>
    </location>
</feature>
<dbReference type="InterPro" id="IPR025383">
    <property type="entry name" value="MrpA_C/MbhD"/>
</dbReference>
<feature type="transmembrane region" description="Helical" evidence="8">
    <location>
        <begin position="647"/>
        <end position="667"/>
    </location>
</feature>
<keyword evidence="6 8" id="KW-0472">Membrane</keyword>